<reference evidence="1 2" key="1">
    <citation type="submission" date="2020-11" db="EMBL/GenBank/DDBJ databases">
        <title>Enhanced detection system for hospital associated transmission using whole genome sequencing surveillance.</title>
        <authorList>
            <person name="Harrison L.H."/>
            <person name="Van Tyne D."/>
            <person name="Marsh J.W."/>
            <person name="Griffith M.P."/>
            <person name="Snyder D.J."/>
            <person name="Cooper V.S."/>
            <person name="Mustapha M."/>
        </authorList>
    </citation>
    <scope>NUCLEOTIDE SEQUENCE [LARGE SCALE GENOMIC DNA]</scope>
    <source>
        <strain evidence="1 2">PSA00705</strain>
    </source>
</reference>
<protein>
    <submittedName>
        <fullName evidence="1">Uncharacterized protein</fullName>
    </submittedName>
</protein>
<name>A0ABS0KU25_PSENT</name>
<proteinExistence type="predicted"/>
<accession>A0ABS0KU25</accession>
<organism evidence="1 2">
    <name type="scientific">Pseudomonas nitroreducens</name>
    <dbReference type="NCBI Taxonomy" id="46680"/>
    <lineage>
        <taxon>Bacteria</taxon>
        <taxon>Pseudomonadati</taxon>
        <taxon>Pseudomonadota</taxon>
        <taxon>Gammaproteobacteria</taxon>
        <taxon>Pseudomonadales</taxon>
        <taxon>Pseudomonadaceae</taxon>
        <taxon>Pseudomonas</taxon>
    </lineage>
</organism>
<gene>
    <name evidence="1" type="ORF">I5I61_29340</name>
</gene>
<dbReference type="Proteomes" id="UP000608450">
    <property type="component" value="Unassembled WGS sequence"/>
</dbReference>
<evidence type="ECO:0000313" key="2">
    <source>
        <dbReference type="Proteomes" id="UP000608450"/>
    </source>
</evidence>
<sequence>MALTIRDLSEADIASFQELTGKKTASGALIQAAQIGVAASAELKQARQTIKTLQTNLDTYRQTLQQLTPLCLKVVDLAAQKDLFTEGMTDDD</sequence>
<comment type="caution">
    <text evidence="1">The sequence shown here is derived from an EMBL/GenBank/DDBJ whole genome shotgun (WGS) entry which is preliminary data.</text>
</comment>
<keyword evidence="2" id="KW-1185">Reference proteome</keyword>
<dbReference type="RefSeq" id="WP_074974190.1">
    <property type="nucleotide sequence ID" value="NZ_JADTFC010000124.1"/>
</dbReference>
<evidence type="ECO:0000313" key="1">
    <source>
        <dbReference type="EMBL" id="MBG6291580.1"/>
    </source>
</evidence>
<dbReference type="EMBL" id="JADTFC010000124">
    <property type="protein sequence ID" value="MBG6291580.1"/>
    <property type="molecule type" value="Genomic_DNA"/>
</dbReference>